<dbReference type="GO" id="GO:0098797">
    <property type="term" value="C:plasma membrane protein complex"/>
    <property type="evidence" value="ECO:0007669"/>
    <property type="project" value="TreeGrafter"/>
</dbReference>
<dbReference type="InterPro" id="IPR037682">
    <property type="entry name" value="TonB_C"/>
</dbReference>
<dbReference type="RefSeq" id="WP_110390504.1">
    <property type="nucleotide sequence ID" value="NZ_QJKI01000007.1"/>
</dbReference>
<name>A0A318KRQ7_9NEIS</name>
<evidence type="ECO:0000256" key="1">
    <source>
        <dbReference type="ARBA" id="ARBA00004383"/>
    </source>
</evidence>
<evidence type="ECO:0000256" key="12">
    <source>
        <dbReference type="SAM" id="SignalP"/>
    </source>
</evidence>
<keyword evidence="3 10" id="KW-0813">Transport</keyword>
<dbReference type="GO" id="GO:0030288">
    <property type="term" value="C:outer membrane-bounded periplasmic space"/>
    <property type="evidence" value="ECO:0007669"/>
    <property type="project" value="InterPro"/>
</dbReference>
<evidence type="ECO:0000256" key="7">
    <source>
        <dbReference type="ARBA" id="ARBA00022927"/>
    </source>
</evidence>
<dbReference type="Pfam" id="PF03544">
    <property type="entry name" value="TonB_C"/>
    <property type="match status" value="1"/>
</dbReference>
<keyword evidence="9" id="KW-0472">Membrane</keyword>
<feature type="compositionally biased region" description="Low complexity" evidence="11">
    <location>
        <begin position="112"/>
        <end position="124"/>
    </location>
</feature>
<feature type="region of interest" description="Disordered" evidence="11">
    <location>
        <begin position="49"/>
        <end position="136"/>
    </location>
</feature>
<dbReference type="AlphaFoldDB" id="A0A318KRQ7"/>
<dbReference type="PRINTS" id="PR01374">
    <property type="entry name" value="TONBPROTEIN"/>
</dbReference>
<dbReference type="Proteomes" id="UP000247555">
    <property type="component" value="Unassembled WGS sequence"/>
</dbReference>
<dbReference type="GO" id="GO:0055085">
    <property type="term" value="P:transmembrane transport"/>
    <property type="evidence" value="ECO:0007669"/>
    <property type="project" value="InterPro"/>
</dbReference>
<evidence type="ECO:0000256" key="4">
    <source>
        <dbReference type="ARBA" id="ARBA00022475"/>
    </source>
</evidence>
<reference evidence="14 15" key="1">
    <citation type="submission" date="2018-05" db="EMBL/GenBank/DDBJ databases">
        <title>Genomic Encyclopedia of Type Strains, Phase IV (KMG-IV): sequencing the most valuable type-strain genomes for metagenomic binning, comparative biology and taxonomic classification.</title>
        <authorList>
            <person name="Goeker M."/>
        </authorList>
    </citation>
    <scope>NUCLEOTIDE SEQUENCE [LARGE SCALE GENOMIC DNA]</scope>
    <source>
        <strain evidence="14 15">DSM 29661</strain>
    </source>
</reference>
<organism evidence="14 15">
    <name type="scientific">Rivihabitans pingtungensis</name>
    <dbReference type="NCBI Taxonomy" id="1054498"/>
    <lineage>
        <taxon>Bacteria</taxon>
        <taxon>Pseudomonadati</taxon>
        <taxon>Pseudomonadota</taxon>
        <taxon>Betaproteobacteria</taxon>
        <taxon>Neisseriales</taxon>
        <taxon>Aquaspirillaceae</taxon>
        <taxon>Rivihabitans</taxon>
    </lineage>
</organism>
<feature type="compositionally biased region" description="Pro residues" evidence="11">
    <location>
        <begin position="50"/>
        <end position="59"/>
    </location>
</feature>
<dbReference type="InterPro" id="IPR051045">
    <property type="entry name" value="TonB-dependent_transducer"/>
</dbReference>
<evidence type="ECO:0000256" key="10">
    <source>
        <dbReference type="RuleBase" id="RU362123"/>
    </source>
</evidence>
<evidence type="ECO:0000313" key="15">
    <source>
        <dbReference type="Proteomes" id="UP000247555"/>
    </source>
</evidence>
<dbReference type="SUPFAM" id="SSF74653">
    <property type="entry name" value="TolA/TonB C-terminal domain"/>
    <property type="match status" value="1"/>
</dbReference>
<dbReference type="GO" id="GO:0031992">
    <property type="term" value="F:energy transducer activity"/>
    <property type="evidence" value="ECO:0007669"/>
    <property type="project" value="InterPro"/>
</dbReference>
<dbReference type="GO" id="GO:0015031">
    <property type="term" value="P:protein transport"/>
    <property type="evidence" value="ECO:0007669"/>
    <property type="project" value="UniProtKB-UniRule"/>
</dbReference>
<dbReference type="InterPro" id="IPR006260">
    <property type="entry name" value="TonB/TolA_C"/>
</dbReference>
<comment type="similarity">
    <text evidence="2 10">Belongs to the TonB family.</text>
</comment>
<feature type="chain" id="PRO_5016307458" description="Protein TonB" evidence="12">
    <location>
        <begin position="29"/>
        <end position="222"/>
    </location>
</feature>
<keyword evidence="5 10" id="KW-0997">Cell inner membrane</keyword>
<comment type="caution">
    <text evidence="14">The sequence shown here is derived from an EMBL/GenBank/DDBJ whole genome shotgun (WGS) entry which is preliminary data.</text>
</comment>
<keyword evidence="15" id="KW-1185">Reference proteome</keyword>
<evidence type="ECO:0000256" key="11">
    <source>
        <dbReference type="SAM" id="MobiDB-lite"/>
    </source>
</evidence>
<feature type="signal peptide" evidence="12">
    <location>
        <begin position="1"/>
        <end position="28"/>
    </location>
</feature>
<dbReference type="PANTHER" id="PTHR33446">
    <property type="entry name" value="PROTEIN TONB-RELATED"/>
    <property type="match status" value="1"/>
</dbReference>
<keyword evidence="6" id="KW-0812">Transmembrane</keyword>
<evidence type="ECO:0000256" key="8">
    <source>
        <dbReference type="ARBA" id="ARBA00022989"/>
    </source>
</evidence>
<protein>
    <recommendedName>
        <fullName evidence="10">Protein TonB</fullName>
    </recommendedName>
</protein>
<keyword evidence="8" id="KW-1133">Transmembrane helix</keyword>
<dbReference type="GO" id="GO:0015891">
    <property type="term" value="P:siderophore transport"/>
    <property type="evidence" value="ECO:0007669"/>
    <property type="project" value="InterPro"/>
</dbReference>
<evidence type="ECO:0000256" key="2">
    <source>
        <dbReference type="ARBA" id="ARBA00006555"/>
    </source>
</evidence>
<feature type="domain" description="TonB C-terminal" evidence="13">
    <location>
        <begin position="128"/>
        <end position="222"/>
    </location>
</feature>
<keyword evidence="12" id="KW-0732">Signal</keyword>
<evidence type="ECO:0000256" key="3">
    <source>
        <dbReference type="ARBA" id="ARBA00022448"/>
    </source>
</evidence>
<dbReference type="PANTHER" id="PTHR33446:SF2">
    <property type="entry name" value="PROTEIN TONB"/>
    <property type="match status" value="1"/>
</dbReference>
<comment type="function">
    <text evidence="10">Interacts with outer membrane receptor proteins that carry out high-affinity binding and energy dependent uptake into the periplasmic space of specific substrates. It could act to transduce energy from the cytoplasmic membrane to specific energy-requiring processes in the outer membrane, resulting in the release into the periplasm of ligands bound by these outer membrane proteins.</text>
</comment>
<evidence type="ECO:0000256" key="9">
    <source>
        <dbReference type="ARBA" id="ARBA00023136"/>
    </source>
</evidence>
<evidence type="ECO:0000256" key="5">
    <source>
        <dbReference type="ARBA" id="ARBA00022519"/>
    </source>
</evidence>
<evidence type="ECO:0000259" key="13">
    <source>
        <dbReference type="PROSITE" id="PS52015"/>
    </source>
</evidence>
<evidence type="ECO:0000256" key="6">
    <source>
        <dbReference type="ARBA" id="ARBA00022692"/>
    </source>
</evidence>
<proteinExistence type="inferred from homology"/>
<accession>A0A318KRQ7</accession>
<dbReference type="NCBIfam" id="TIGR01352">
    <property type="entry name" value="tonB_Cterm"/>
    <property type="match status" value="1"/>
</dbReference>
<dbReference type="Gene3D" id="3.30.1150.10">
    <property type="match status" value="1"/>
</dbReference>
<dbReference type="OrthoDB" id="9792439at2"/>
<sequence>MLREHPLSPWLGALGLHALLLLALQASAGAPVTPPTPLITEVVALAPEAAPTPPAPEPKPTQLQAKPEPVKRQAAAPKPRPVSAPLTPSASPLAQGPSASKDADPTPPAPAAKPTATTGEPGPAKETPPSFSAAYLSNPEPAYPAASLELGESGNVLLRVAVSAEGQPTSVEISRSSGYGRLDRAALSAVKRWRFTPARRGSEAVAGVVLVPINFQIKQQQG</sequence>
<dbReference type="PROSITE" id="PS52015">
    <property type="entry name" value="TONB_CTD"/>
    <property type="match status" value="1"/>
</dbReference>
<dbReference type="EMBL" id="QJKI01000007">
    <property type="protein sequence ID" value="PXX79302.1"/>
    <property type="molecule type" value="Genomic_DNA"/>
</dbReference>
<keyword evidence="7 10" id="KW-0653">Protein transport</keyword>
<comment type="subcellular location">
    <subcellularLocation>
        <location evidence="1 10">Cell inner membrane</location>
        <topology evidence="1 10">Single-pass membrane protein</topology>
        <orientation evidence="1 10">Periplasmic side</orientation>
    </subcellularLocation>
</comment>
<dbReference type="InterPro" id="IPR003538">
    <property type="entry name" value="TonB"/>
</dbReference>
<keyword evidence="4 10" id="KW-1003">Cell membrane</keyword>
<evidence type="ECO:0000313" key="14">
    <source>
        <dbReference type="EMBL" id="PXX79302.1"/>
    </source>
</evidence>
<gene>
    <name evidence="14" type="ORF">DFR34_10754</name>
</gene>
<keyword evidence="10" id="KW-0735">Signal-anchor</keyword>